<dbReference type="FunCoup" id="H3ADL3">
    <property type="interactions" value="399"/>
</dbReference>
<dbReference type="Ensembl" id="ENSLACT00000007798.1">
    <property type="protein sequence ID" value="ENSLACP00000007734.1"/>
    <property type="gene ID" value="ENSLACG00000006848.1"/>
</dbReference>
<dbReference type="GO" id="GO:0005886">
    <property type="term" value="C:plasma membrane"/>
    <property type="evidence" value="ECO:0007669"/>
    <property type="project" value="UniProtKB-SubCell"/>
</dbReference>
<dbReference type="InterPro" id="IPR000276">
    <property type="entry name" value="GPCR_Rhodpsn"/>
</dbReference>
<keyword evidence="9" id="KW-0807">Transducer</keyword>
<sequence>NQTEDVGNLTSCRRDNWINQVFFPLLYTVIFFLGIVMNSLAIWVFFQLVSKSKFIIYLKNIVIADLLMNLTFPFKILRDSGLGPEALRRFVCQVSSVVFYFTMYISIIFLGLISIDRYQKTVNPFKNSKPQKLLCTKVLSAGIWIFMFLLSLPNMILTNNKQASQEVKKCSHLKTDFGLKWHEIMNFICQFIFWSNLVIIMLCYILISKELYKSYKRTTGASTKQVKKSININVFIVIAVFFICFVPFHFAKVPYTISQTRKVFDCSAEITLFYIKEITLWFSSLNACLDPLIYFFLCKSFRDSLFRVLNCNDKGFESLPQHITKTKAPDRPDGSTLTPS</sequence>
<evidence type="ECO:0000256" key="7">
    <source>
        <dbReference type="ARBA" id="ARBA00023170"/>
    </source>
</evidence>
<protein>
    <submittedName>
        <fullName evidence="12">Purinergic receptor P2Y12</fullName>
    </submittedName>
</protein>
<feature type="transmembrane region" description="Helical" evidence="10">
    <location>
        <begin position="56"/>
        <end position="74"/>
    </location>
</feature>
<evidence type="ECO:0000256" key="6">
    <source>
        <dbReference type="ARBA" id="ARBA00023136"/>
    </source>
</evidence>
<comment type="subcellular location">
    <subcellularLocation>
        <location evidence="1">Cell membrane</location>
        <topology evidence="1">Multi-pass membrane protein</topology>
    </subcellularLocation>
</comment>
<dbReference type="GO" id="GO:0001774">
    <property type="term" value="P:microglial cell activation"/>
    <property type="evidence" value="ECO:0007669"/>
    <property type="project" value="Ensembl"/>
</dbReference>
<feature type="transmembrane region" description="Helical" evidence="10">
    <location>
        <begin position="184"/>
        <end position="207"/>
    </location>
</feature>
<evidence type="ECO:0000256" key="10">
    <source>
        <dbReference type="SAM" id="Phobius"/>
    </source>
</evidence>
<keyword evidence="2" id="KW-1003">Cell membrane</keyword>
<dbReference type="Gene3D" id="1.20.1070.10">
    <property type="entry name" value="Rhodopsin 7-helix transmembrane proteins"/>
    <property type="match status" value="1"/>
</dbReference>
<keyword evidence="7" id="KW-0675">Receptor</keyword>
<reference evidence="12" key="3">
    <citation type="submission" date="2025-09" db="UniProtKB">
        <authorList>
            <consortium name="Ensembl"/>
        </authorList>
    </citation>
    <scope>IDENTIFICATION</scope>
</reference>
<accession>H3ADL3</accession>
<dbReference type="GO" id="GO:0045028">
    <property type="term" value="F:G protein-coupled purinergic nucleotide receptor activity"/>
    <property type="evidence" value="ECO:0007669"/>
    <property type="project" value="InterPro"/>
</dbReference>
<dbReference type="GO" id="GO:0007596">
    <property type="term" value="P:blood coagulation"/>
    <property type="evidence" value="ECO:0007669"/>
    <property type="project" value="InterPro"/>
</dbReference>
<dbReference type="InParanoid" id="H3ADL3"/>
<dbReference type="PANTHER" id="PTHR24233">
    <property type="entry name" value="P2Y PURINOCEPTOR-RELATED G-PROTEIN COUPLED RECEPTOR"/>
    <property type="match status" value="1"/>
</dbReference>
<evidence type="ECO:0000256" key="5">
    <source>
        <dbReference type="ARBA" id="ARBA00023040"/>
    </source>
</evidence>
<dbReference type="FunFam" id="1.20.1070.10:FF:000049">
    <property type="entry name" value="G-protein coupled receptor 87"/>
    <property type="match status" value="1"/>
</dbReference>
<keyword evidence="5" id="KW-0297">G-protein coupled receptor</keyword>
<feature type="transmembrane region" description="Helical" evidence="10">
    <location>
        <begin position="232"/>
        <end position="251"/>
    </location>
</feature>
<feature type="transmembrane region" description="Helical" evidence="10">
    <location>
        <begin position="25"/>
        <end position="49"/>
    </location>
</feature>
<reference evidence="12" key="2">
    <citation type="submission" date="2025-08" db="UniProtKB">
        <authorList>
            <consortium name="Ensembl"/>
        </authorList>
    </citation>
    <scope>IDENTIFICATION</scope>
</reference>
<dbReference type="GeneTree" id="ENSGT01110000267167"/>
<dbReference type="InterPro" id="IPR017452">
    <property type="entry name" value="GPCR_Rhodpsn_7TM"/>
</dbReference>
<keyword evidence="6 10" id="KW-0472">Membrane</keyword>
<evidence type="ECO:0000256" key="9">
    <source>
        <dbReference type="ARBA" id="ARBA00023224"/>
    </source>
</evidence>
<keyword evidence="8" id="KW-0325">Glycoprotein</keyword>
<dbReference type="PRINTS" id="PR01569">
    <property type="entry name" value="P2Y12PRNCPTR"/>
</dbReference>
<feature type="domain" description="G-protein coupled receptors family 1 profile" evidence="11">
    <location>
        <begin position="37"/>
        <end position="294"/>
    </location>
</feature>
<evidence type="ECO:0000313" key="13">
    <source>
        <dbReference type="Proteomes" id="UP000008672"/>
    </source>
</evidence>
<evidence type="ECO:0000256" key="8">
    <source>
        <dbReference type="ARBA" id="ARBA00023180"/>
    </source>
</evidence>
<dbReference type="eggNOG" id="ENOG502QUS2">
    <property type="taxonomic scope" value="Eukaryota"/>
</dbReference>
<feature type="transmembrane region" description="Helical" evidence="10">
    <location>
        <begin position="134"/>
        <end position="152"/>
    </location>
</feature>
<dbReference type="PANTHER" id="PTHR24233:SF0">
    <property type="entry name" value="P2Y PURINOCEPTOR 12"/>
    <property type="match status" value="1"/>
</dbReference>
<dbReference type="EMBL" id="AFYH01073695">
    <property type="status" value="NOT_ANNOTATED_CDS"/>
    <property type="molecule type" value="Genomic_DNA"/>
</dbReference>
<evidence type="ECO:0000259" key="11">
    <source>
        <dbReference type="PROSITE" id="PS50262"/>
    </source>
</evidence>
<evidence type="ECO:0000256" key="1">
    <source>
        <dbReference type="ARBA" id="ARBA00004651"/>
    </source>
</evidence>
<dbReference type="SUPFAM" id="SSF81321">
    <property type="entry name" value="Family A G protein-coupled receptor-like"/>
    <property type="match status" value="1"/>
</dbReference>
<evidence type="ECO:0000256" key="4">
    <source>
        <dbReference type="ARBA" id="ARBA00022989"/>
    </source>
</evidence>
<dbReference type="InterPro" id="IPR005394">
    <property type="entry name" value="P2Y12_rcpt"/>
</dbReference>
<keyword evidence="13" id="KW-1185">Reference proteome</keyword>
<dbReference type="AlphaFoldDB" id="H3ADL3"/>
<reference evidence="13" key="1">
    <citation type="submission" date="2011-08" db="EMBL/GenBank/DDBJ databases">
        <title>The draft genome of Latimeria chalumnae.</title>
        <authorList>
            <person name="Di Palma F."/>
            <person name="Alfoldi J."/>
            <person name="Johnson J."/>
            <person name="Berlin A."/>
            <person name="Gnerre S."/>
            <person name="Jaffe D."/>
            <person name="MacCallum I."/>
            <person name="Young S."/>
            <person name="Walker B.J."/>
            <person name="Lander E."/>
            <person name="Lindblad-Toh K."/>
        </authorList>
    </citation>
    <scope>NUCLEOTIDE SEQUENCE [LARGE SCALE GENOMIC DNA]</scope>
    <source>
        <strain evidence="13">Wild caught</strain>
    </source>
</reference>
<dbReference type="OMA" id="FVCQVTQ"/>
<dbReference type="STRING" id="7897.ENSLACP00000007734"/>
<dbReference type="GO" id="GO:0010725">
    <property type="term" value="P:regulation of primitive erythrocyte differentiation"/>
    <property type="evidence" value="ECO:0007669"/>
    <property type="project" value="Ensembl"/>
</dbReference>
<dbReference type="HOGENOM" id="CLU_009579_8_2_1"/>
<dbReference type="PRINTS" id="PR00237">
    <property type="entry name" value="GPCRRHODOPSN"/>
</dbReference>
<gene>
    <name evidence="12" type="primary">P2RY12</name>
</gene>
<keyword evidence="3 10" id="KW-0812">Transmembrane</keyword>
<dbReference type="PRINTS" id="PR01157">
    <property type="entry name" value="P2YPURNOCPTR"/>
</dbReference>
<keyword evidence="4 10" id="KW-1133">Transmembrane helix</keyword>
<dbReference type="PROSITE" id="PS50262">
    <property type="entry name" value="G_PROTEIN_RECEP_F1_2"/>
    <property type="match status" value="1"/>
</dbReference>
<feature type="transmembrane region" description="Helical" evidence="10">
    <location>
        <begin position="278"/>
        <end position="297"/>
    </location>
</feature>
<dbReference type="Proteomes" id="UP000008672">
    <property type="component" value="Unassembled WGS sequence"/>
</dbReference>
<proteinExistence type="predicted"/>
<evidence type="ECO:0000256" key="3">
    <source>
        <dbReference type="ARBA" id="ARBA00022692"/>
    </source>
</evidence>
<evidence type="ECO:0000313" key="12">
    <source>
        <dbReference type="Ensembl" id="ENSLACP00000007734.1"/>
    </source>
</evidence>
<dbReference type="Pfam" id="PF00001">
    <property type="entry name" value="7tm_1"/>
    <property type="match status" value="1"/>
</dbReference>
<evidence type="ECO:0000256" key="2">
    <source>
        <dbReference type="ARBA" id="ARBA00022475"/>
    </source>
</evidence>
<name>H3ADL3_LATCH</name>
<organism evidence="12 13">
    <name type="scientific">Latimeria chalumnae</name>
    <name type="common">Coelacanth</name>
    <dbReference type="NCBI Taxonomy" id="7897"/>
    <lineage>
        <taxon>Eukaryota</taxon>
        <taxon>Metazoa</taxon>
        <taxon>Chordata</taxon>
        <taxon>Craniata</taxon>
        <taxon>Vertebrata</taxon>
        <taxon>Euteleostomi</taxon>
        <taxon>Coelacanthiformes</taxon>
        <taxon>Coelacanthidae</taxon>
        <taxon>Latimeria</taxon>
    </lineage>
</organism>
<feature type="transmembrane region" description="Helical" evidence="10">
    <location>
        <begin position="94"/>
        <end position="113"/>
    </location>
</feature>